<dbReference type="Proteomes" id="UP000321332">
    <property type="component" value="Chromosome"/>
</dbReference>
<dbReference type="AlphaFoldDB" id="A0AAE6IKL9"/>
<keyword evidence="1" id="KW-0812">Transmembrane</keyword>
<proteinExistence type="predicted"/>
<protein>
    <submittedName>
        <fullName evidence="2">Permease</fullName>
    </submittedName>
</protein>
<feature type="transmembrane region" description="Helical" evidence="1">
    <location>
        <begin position="107"/>
        <end position="130"/>
    </location>
</feature>
<reference evidence="2 3" key="1">
    <citation type="submission" date="2019-06" db="EMBL/GenBank/DDBJ databases">
        <title>Genome analyses of bacteria isolated from kimchi.</title>
        <authorList>
            <person name="Lee S."/>
            <person name="Ahn S."/>
            <person name="Roh S."/>
        </authorList>
    </citation>
    <scope>NUCLEOTIDE SEQUENCE [LARGE SCALE GENOMIC DNA]</scope>
    <source>
        <strain evidence="2 3">CBA3620</strain>
    </source>
</reference>
<accession>A0AAE6IKL9</accession>
<dbReference type="EMBL" id="CP042374">
    <property type="protein sequence ID" value="QEA33703.1"/>
    <property type="molecule type" value="Genomic_DNA"/>
</dbReference>
<feature type="transmembrane region" description="Helical" evidence="1">
    <location>
        <begin position="179"/>
        <end position="200"/>
    </location>
</feature>
<sequence length="203" mass="22819">MLQTLFTAFISYLGTSSDYFVVLLLVFGQYRSNEESRAVIFGAYLGNLLLIGTAIVIAVFLKRVPSEWVLGLLGIIPVIMGIYGYFSNKNESATISEHLDKIGIGKIIFHIVWLTIVACGADNLALYIPYFATTNFVYLPIILIMFAVVLTVTIFVARQVTHLKIVYDFFEKYGDMMQLIIYVVLGIYIMFVAGTFQHLISLL</sequence>
<evidence type="ECO:0000313" key="3">
    <source>
        <dbReference type="Proteomes" id="UP000321332"/>
    </source>
</evidence>
<feature type="transmembrane region" description="Helical" evidence="1">
    <location>
        <begin position="6"/>
        <end position="27"/>
    </location>
</feature>
<dbReference type="OMA" id="SECYPWA"/>
<feature type="transmembrane region" description="Helical" evidence="1">
    <location>
        <begin position="136"/>
        <end position="158"/>
    </location>
</feature>
<gene>
    <name evidence="2" type="ORF">FGL89_06015</name>
</gene>
<dbReference type="GeneID" id="61187297"/>
<feature type="transmembrane region" description="Helical" evidence="1">
    <location>
        <begin position="68"/>
        <end position="86"/>
    </location>
</feature>
<evidence type="ECO:0000313" key="2">
    <source>
        <dbReference type="EMBL" id="QEA33703.1"/>
    </source>
</evidence>
<dbReference type="RefSeq" id="WP_014974876.1">
    <property type="nucleotide sequence ID" value="NZ_CP042374.1"/>
</dbReference>
<dbReference type="Pfam" id="PF03596">
    <property type="entry name" value="Cad"/>
    <property type="match status" value="1"/>
</dbReference>
<name>A0AAE6IKL9_LEUCA</name>
<organism evidence="2 3">
    <name type="scientific">Leuconostoc carnosum</name>
    <dbReference type="NCBI Taxonomy" id="1252"/>
    <lineage>
        <taxon>Bacteria</taxon>
        <taxon>Bacillati</taxon>
        <taxon>Bacillota</taxon>
        <taxon>Bacilli</taxon>
        <taxon>Lactobacillales</taxon>
        <taxon>Lactobacillaceae</taxon>
        <taxon>Leuconostoc</taxon>
    </lineage>
</organism>
<keyword evidence="1" id="KW-1133">Transmembrane helix</keyword>
<evidence type="ECO:0000256" key="1">
    <source>
        <dbReference type="SAM" id="Phobius"/>
    </source>
</evidence>
<feature type="transmembrane region" description="Helical" evidence="1">
    <location>
        <begin position="39"/>
        <end position="62"/>
    </location>
</feature>
<keyword evidence="1" id="KW-0472">Membrane</keyword>
<dbReference type="InterPro" id="IPR004676">
    <property type="entry name" value="Cd-R_transporter"/>
</dbReference>